<evidence type="ECO:0000313" key="7">
    <source>
        <dbReference type="Proteomes" id="UP000321389"/>
    </source>
</evidence>
<evidence type="ECO:0000313" key="6">
    <source>
        <dbReference type="EMBL" id="QDZ00355.1"/>
    </source>
</evidence>
<proteinExistence type="predicted"/>
<dbReference type="GO" id="GO:0016020">
    <property type="term" value="C:membrane"/>
    <property type="evidence" value="ECO:0007669"/>
    <property type="project" value="UniProtKB-SubCell"/>
</dbReference>
<dbReference type="RefSeq" id="WP_146299003.1">
    <property type="nucleotide sequence ID" value="NZ_CP042301.2"/>
</dbReference>
<accession>A0A5B8KXM8</accession>
<keyword evidence="2 5" id="KW-0812">Transmembrane</keyword>
<organism evidence="6 7">
    <name type="scientific">Nitratireductor mangrovi</name>
    <dbReference type="NCBI Taxonomy" id="2599600"/>
    <lineage>
        <taxon>Bacteria</taxon>
        <taxon>Pseudomonadati</taxon>
        <taxon>Pseudomonadota</taxon>
        <taxon>Alphaproteobacteria</taxon>
        <taxon>Hyphomicrobiales</taxon>
        <taxon>Phyllobacteriaceae</taxon>
        <taxon>Nitratireductor</taxon>
    </lineage>
</organism>
<evidence type="ECO:0008006" key="8">
    <source>
        <dbReference type="Google" id="ProtNLM"/>
    </source>
</evidence>
<sequence>MNSTAIFWPMIAHVALVYAVYALISRRRIAAIKAGTATAGQFRENEVEPPESRFVRNNLANQFELPVLFHSACVALFVTGAATWPAIALAWLFVASRYVHAAIHVTTNRIRHRRPVFVIGFVSLALMWFWLALHLAGLV</sequence>
<dbReference type="Gene3D" id="1.20.120.550">
    <property type="entry name" value="Membrane associated eicosanoid/glutathione metabolism-like domain"/>
    <property type="match status" value="1"/>
</dbReference>
<dbReference type="AlphaFoldDB" id="A0A5B8KXM8"/>
<dbReference type="SUPFAM" id="SSF161084">
    <property type="entry name" value="MAPEG domain-like"/>
    <property type="match status" value="1"/>
</dbReference>
<keyword evidence="7" id="KW-1185">Reference proteome</keyword>
<reference evidence="6" key="1">
    <citation type="submission" date="2020-04" db="EMBL/GenBank/DDBJ databases">
        <title>Nitratireductor sp. nov. isolated from mangrove soil.</title>
        <authorList>
            <person name="Ye Y."/>
        </authorList>
    </citation>
    <scope>NUCLEOTIDE SEQUENCE</scope>
    <source>
        <strain evidence="6">SY7</strain>
    </source>
</reference>
<evidence type="ECO:0000256" key="1">
    <source>
        <dbReference type="ARBA" id="ARBA00004370"/>
    </source>
</evidence>
<keyword evidence="4 5" id="KW-0472">Membrane</keyword>
<evidence type="ECO:0000256" key="2">
    <source>
        <dbReference type="ARBA" id="ARBA00022692"/>
    </source>
</evidence>
<dbReference type="KEGG" id="niy:FQ775_08165"/>
<dbReference type="InterPro" id="IPR001129">
    <property type="entry name" value="Membr-assoc_MAPEG"/>
</dbReference>
<dbReference type="Proteomes" id="UP000321389">
    <property type="component" value="Chromosome"/>
</dbReference>
<evidence type="ECO:0000256" key="3">
    <source>
        <dbReference type="ARBA" id="ARBA00022989"/>
    </source>
</evidence>
<protein>
    <recommendedName>
        <fullName evidence="8">MAPEG family protein</fullName>
    </recommendedName>
</protein>
<dbReference type="Pfam" id="PF01124">
    <property type="entry name" value="MAPEG"/>
    <property type="match status" value="1"/>
</dbReference>
<feature type="transmembrane region" description="Helical" evidence="5">
    <location>
        <begin position="117"/>
        <end position="136"/>
    </location>
</feature>
<dbReference type="OrthoDB" id="5516290at2"/>
<feature type="transmembrane region" description="Helical" evidence="5">
    <location>
        <begin position="6"/>
        <end position="24"/>
    </location>
</feature>
<evidence type="ECO:0000256" key="5">
    <source>
        <dbReference type="SAM" id="Phobius"/>
    </source>
</evidence>
<dbReference type="EMBL" id="CP042301">
    <property type="protein sequence ID" value="QDZ00355.1"/>
    <property type="molecule type" value="Genomic_DNA"/>
</dbReference>
<name>A0A5B8KXM8_9HYPH</name>
<dbReference type="InterPro" id="IPR023352">
    <property type="entry name" value="MAPEG-like_dom_sf"/>
</dbReference>
<keyword evidence="3 5" id="KW-1133">Transmembrane helix</keyword>
<evidence type="ECO:0000256" key="4">
    <source>
        <dbReference type="ARBA" id="ARBA00023136"/>
    </source>
</evidence>
<gene>
    <name evidence="6" type="ORF">FQ775_08165</name>
</gene>
<comment type="subcellular location">
    <subcellularLocation>
        <location evidence="1">Membrane</location>
    </subcellularLocation>
</comment>